<evidence type="ECO:0000256" key="4">
    <source>
        <dbReference type="ARBA" id="ARBA00022695"/>
    </source>
</evidence>
<dbReference type="InterPro" id="IPR002646">
    <property type="entry name" value="PolA_pol_head_dom"/>
</dbReference>
<evidence type="ECO:0000259" key="9">
    <source>
        <dbReference type="Pfam" id="PF01743"/>
    </source>
</evidence>
<dbReference type="Gene3D" id="3.30.460.10">
    <property type="entry name" value="Beta Polymerase, domain 2"/>
    <property type="match status" value="1"/>
</dbReference>
<keyword evidence="2 8" id="KW-0808">Transferase</keyword>
<organism evidence="11 12">
    <name type="scientific">Sphingomonas echinoides</name>
    <dbReference type="NCBI Taxonomy" id="59803"/>
    <lineage>
        <taxon>Bacteria</taxon>
        <taxon>Pseudomonadati</taxon>
        <taxon>Pseudomonadota</taxon>
        <taxon>Alphaproteobacteria</taxon>
        <taxon>Sphingomonadales</taxon>
        <taxon>Sphingomonadaceae</taxon>
        <taxon>Sphingomonas</taxon>
    </lineage>
</organism>
<dbReference type="SUPFAM" id="SSF81301">
    <property type="entry name" value="Nucleotidyltransferase"/>
    <property type="match status" value="1"/>
</dbReference>
<keyword evidence="5" id="KW-0479">Metal-binding</keyword>
<sequence>MDGLTLPDAPWRQRAGLAELCAVLGAARGDARFVGGAVRDSLLGLDVADVDLATRHPPEDVIDLLARARIRAVPTGLAHGTITAVLADGSPVEVTTLRSDVATDGRHATVAFTDDWREDAARRDFTINALYADPQTGEIFDYFDGLADLAAHRVRFIGDPLQRIAEDHLRILRFFRFHARFGDAPDAAGLDACTARANDLMALSRERIAAELLKLLVAPNAVATLRLMVERGIFRPVLPEITGGGVEAFADVAGSETLAGLTPDPIRRLAAVLPRDAKVGEDVAARLKLSNAQRKRIVSALTPDLAAPQALSYRLGQDGAIDRVLLHTPAAMERVLAVRQILDWVAPSFPIHGGALVARGVDKGPDVARLLKLVEHQWIAEDFPSAERANAIADAAVAQFLSDSSIA</sequence>
<dbReference type="InterPro" id="IPR043519">
    <property type="entry name" value="NT_sf"/>
</dbReference>
<comment type="caution">
    <text evidence="11">The sequence shown here is derived from an EMBL/GenBank/DDBJ whole genome shotgun (WGS) entry which is preliminary data.</text>
</comment>
<keyword evidence="12" id="KW-1185">Reference proteome</keyword>
<name>A0ABU4PQT7_9SPHN</name>
<comment type="similarity">
    <text evidence="8">Belongs to the tRNA nucleotidyltransferase/poly(A) polymerase family.</text>
</comment>
<evidence type="ECO:0000313" key="11">
    <source>
        <dbReference type="EMBL" id="MDX5985507.1"/>
    </source>
</evidence>
<protein>
    <submittedName>
        <fullName evidence="11">CCA tRNA nucleotidyltransferase</fullName>
    </submittedName>
</protein>
<keyword evidence="8" id="KW-0694">RNA-binding</keyword>
<dbReference type="InterPro" id="IPR050264">
    <property type="entry name" value="Bact_CCA-adding_enz_type3_sf"/>
</dbReference>
<dbReference type="CDD" id="cd05398">
    <property type="entry name" value="NT_ClassII-CCAase"/>
    <property type="match status" value="1"/>
</dbReference>
<evidence type="ECO:0000256" key="6">
    <source>
        <dbReference type="ARBA" id="ARBA00022741"/>
    </source>
</evidence>
<dbReference type="PANTHER" id="PTHR46173:SF1">
    <property type="entry name" value="CCA TRNA NUCLEOTIDYLTRANSFERASE 1, MITOCHONDRIAL"/>
    <property type="match status" value="1"/>
</dbReference>
<evidence type="ECO:0000313" key="12">
    <source>
        <dbReference type="Proteomes" id="UP001279660"/>
    </source>
</evidence>
<evidence type="ECO:0000256" key="5">
    <source>
        <dbReference type="ARBA" id="ARBA00022723"/>
    </source>
</evidence>
<keyword evidence="7" id="KW-0460">Magnesium</keyword>
<proteinExistence type="inferred from homology"/>
<keyword evidence="4" id="KW-0548">Nucleotidyltransferase</keyword>
<evidence type="ECO:0000256" key="2">
    <source>
        <dbReference type="ARBA" id="ARBA00022679"/>
    </source>
</evidence>
<dbReference type="InterPro" id="IPR032828">
    <property type="entry name" value="PolyA_RNA-bd"/>
</dbReference>
<evidence type="ECO:0000256" key="8">
    <source>
        <dbReference type="RuleBase" id="RU003953"/>
    </source>
</evidence>
<dbReference type="RefSeq" id="WP_010407935.1">
    <property type="nucleotide sequence ID" value="NZ_JAWXXV010000001.1"/>
</dbReference>
<evidence type="ECO:0000259" key="10">
    <source>
        <dbReference type="Pfam" id="PF12627"/>
    </source>
</evidence>
<feature type="domain" description="Poly A polymerase head" evidence="9">
    <location>
        <begin position="31"/>
        <end position="155"/>
    </location>
</feature>
<dbReference type="Gene3D" id="1.10.3090.10">
    <property type="entry name" value="cca-adding enzyme, domain 2"/>
    <property type="match status" value="1"/>
</dbReference>
<reference evidence="11 12" key="1">
    <citation type="submission" date="2023-11" db="EMBL/GenBank/DDBJ databases">
        <title>MicrobeMod: A computational toolkit for identifying prokaryotic methylation and restriction-modification with nanopore sequencing.</title>
        <authorList>
            <person name="Crits-Christoph A."/>
            <person name="Kang S.C."/>
            <person name="Lee H."/>
            <person name="Ostrov N."/>
        </authorList>
    </citation>
    <scope>NUCLEOTIDE SEQUENCE [LARGE SCALE GENOMIC DNA]</scope>
    <source>
        <strain evidence="11 12">ATCC 14820</strain>
    </source>
</reference>
<keyword evidence="6" id="KW-0547">Nucleotide-binding</keyword>
<dbReference type="Proteomes" id="UP001279660">
    <property type="component" value="Unassembled WGS sequence"/>
</dbReference>
<evidence type="ECO:0000256" key="3">
    <source>
        <dbReference type="ARBA" id="ARBA00022694"/>
    </source>
</evidence>
<dbReference type="PANTHER" id="PTHR46173">
    <property type="entry name" value="CCA TRNA NUCLEOTIDYLTRANSFERASE 1, MITOCHONDRIAL"/>
    <property type="match status" value="1"/>
</dbReference>
<dbReference type="Pfam" id="PF12627">
    <property type="entry name" value="PolyA_pol_RNAbd"/>
    <property type="match status" value="1"/>
</dbReference>
<feature type="domain" description="tRNA nucleotidyltransferase/poly(A) polymerase RNA and SrmB- binding" evidence="10">
    <location>
        <begin position="191"/>
        <end position="241"/>
    </location>
</feature>
<gene>
    <name evidence="11" type="ORF">SIL82_14715</name>
</gene>
<dbReference type="EMBL" id="JAWXXV010000001">
    <property type="protein sequence ID" value="MDX5985507.1"/>
    <property type="molecule type" value="Genomic_DNA"/>
</dbReference>
<dbReference type="SUPFAM" id="SSF81891">
    <property type="entry name" value="Poly A polymerase C-terminal region-like"/>
    <property type="match status" value="1"/>
</dbReference>
<comment type="cofactor">
    <cofactor evidence="1">
        <name>Mg(2+)</name>
        <dbReference type="ChEBI" id="CHEBI:18420"/>
    </cofactor>
</comment>
<evidence type="ECO:0000256" key="7">
    <source>
        <dbReference type="ARBA" id="ARBA00022842"/>
    </source>
</evidence>
<accession>A0ABU4PQT7</accession>
<evidence type="ECO:0000256" key="1">
    <source>
        <dbReference type="ARBA" id="ARBA00001946"/>
    </source>
</evidence>
<dbReference type="Pfam" id="PF01743">
    <property type="entry name" value="PolyA_pol"/>
    <property type="match status" value="1"/>
</dbReference>
<keyword evidence="3" id="KW-0819">tRNA processing</keyword>